<dbReference type="PANTHER" id="PTHR45911">
    <property type="entry name" value="C2 DOMAIN-CONTAINING PROTEIN"/>
    <property type="match status" value="1"/>
</dbReference>
<proteinExistence type="predicted"/>
<dbReference type="EMBL" id="MPUH01000130">
    <property type="protein sequence ID" value="OMJ89263.1"/>
    <property type="molecule type" value="Genomic_DNA"/>
</dbReference>
<dbReference type="SUPFAM" id="SSF49562">
    <property type="entry name" value="C2 domain (Calcium/lipid-binding domain, CaLB)"/>
    <property type="match status" value="1"/>
</dbReference>
<dbReference type="SMART" id="SM00054">
    <property type="entry name" value="EFh"/>
    <property type="match status" value="2"/>
</dbReference>
<dbReference type="PROSITE" id="PS50004">
    <property type="entry name" value="C2"/>
    <property type="match status" value="1"/>
</dbReference>
<dbReference type="Pfam" id="PF00168">
    <property type="entry name" value="C2"/>
    <property type="match status" value="1"/>
</dbReference>
<keyword evidence="8" id="KW-1185">Reference proteome</keyword>
<reference evidence="7 8" key="1">
    <citation type="submission" date="2016-11" db="EMBL/GenBank/DDBJ databases">
        <title>The macronuclear genome of Stentor coeruleus: a giant cell with tiny introns.</title>
        <authorList>
            <person name="Slabodnick M."/>
            <person name="Ruby J.G."/>
            <person name="Reiff S.B."/>
            <person name="Swart E.C."/>
            <person name="Gosai S."/>
            <person name="Prabakaran S."/>
            <person name="Witkowska E."/>
            <person name="Larue G.E."/>
            <person name="Fisher S."/>
            <person name="Freeman R.M."/>
            <person name="Gunawardena J."/>
            <person name="Chu W."/>
            <person name="Stover N.A."/>
            <person name="Gregory B.D."/>
            <person name="Nowacki M."/>
            <person name="Derisi J."/>
            <person name="Roy S.W."/>
            <person name="Marshall W.F."/>
            <person name="Sood P."/>
        </authorList>
    </citation>
    <scope>NUCLEOTIDE SEQUENCE [LARGE SCALE GENOMIC DNA]</scope>
    <source>
        <strain evidence="7">WM001</strain>
    </source>
</reference>
<dbReference type="GO" id="GO:0005509">
    <property type="term" value="F:calcium ion binding"/>
    <property type="evidence" value="ECO:0007669"/>
    <property type="project" value="InterPro"/>
</dbReference>
<name>A0A1R2CJT7_9CILI</name>
<dbReference type="Gene3D" id="1.10.238.10">
    <property type="entry name" value="EF-hand"/>
    <property type="match status" value="1"/>
</dbReference>
<keyword evidence="4" id="KW-0812">Transmembrane</keyword>
<dbReference type="CDD" id="cd00030">
    <property type="entry name" value="C2"/>
    <property type="match status" value="1"/>
</dbReference>
<feature type="transmembrane region" description="Helical" evidence="4">
    <location>
        <begin position="393"/>
        <end position="414"/>
    </location>
</feature>
<protein>
    <recommendedName>
        <fullName evidence="9">C2 domain-containing protein</fullName>
    </recommendedName>
</protein>
<dbReference type="InterPro" id="IPR002048">
    <property type="entry name" value="EF_hand_dom"/>
</dbReference>
<dbReference type="GO" id="GO:0016020">
    <property type="term" value="C:membrane"/>
    <property type="evidence" value="ECO:0007669"/>
    <property type="project" value="TreeGrafter"/>
</dbReference>
<evidence type="ECO:0000256" key="1">
    <source>
        <dbReference type="ARBA" id="ARBA00022723"/>
    </source>
</evidence>
<evidence type="ECO:0000256" key="3">
    <source>
        <dbReference type="SAM" id="Coils"/>
    </source>
</evidence>
<keyword evidence="1" id="KW-0479">Metal-binding</keyword>
<dbReference type="InterPro" id="IPR011992">
    <property type="entry name" value="EF-hand-dom_pair"/>
</dbReference>
<dbReference type="InterPro" id="IPR000008">
    <property type="entry name" value="C2_dom"/>
</dbReference>
<dbReference type="Gene3D" id="2.60.40.150">
    <property type="entry name" value="C2 domain"/>
    <property type="match status" value="1"/>
</dbReference>
<keyword evidence="4" id="KW-1133">Transmembrane helix</keyword>
<organism evidence="7 8">
    <name type="scientific">Stentor coeruleus</name>
    <dbReference type="NCBI Taxonomy" id="5963"/>
    <lineage>
        <taxon>Eukaryota</taxon>
        <taxon>Sar</taxon>
        <taxon>Alveolata</taxon>
        <taxon>Ciliophora</taxon>
        <taxon>Postciliodesmatophora</taxon>
        <taxon>Heterotrichea</taxon>
        <taxon>Heterotrichida</taxon>
        <taxon>Stentoridae</taxon>
        <taxon>Stentor</taxon>
    </lineage>
</organism>
<dbReference type="InterPro" id="IPR018247">
    <property type="entry name" value="EF_Hand_1_Ca_BS"/>
</dbReference>
<dbReference type="OrthoDB" id="293533at2759"/>
<feature type="domain" description="EF-hand" evidence="6">
    <location>
        <begin position="80"/>
        <end position="115"/>
    </location>
</feature>
<evidence type="ECO:0008006" key="9">
    <source>
        <dbReference type="Google" id="ProtNLM"/>
    </source>
</evidence>
<gene>
    <name evidence="7" type="ORF">SteCoe_8651</name>
</gene>
<evidence type="ECO:0000256" key="2">
    <source>
        <dbReference type="ARBA" id="ARBA00022837"/>
    </source>
</evidence>
<feature type="transmembrane region" description="Helical" evidence="4">
    <location>
        <begin position="434"/>
        <end position="454"/>
    </location>
</feature>
<sequence>MSINKAESALALKDWAIESVNARMRSSNFQSGSRFALDPRISHERRIQLIKAFDDIDIDRSGKLSFEEIFNYLKDINDEVDDNYVKTIFESMDANKDGQVSIEEFINTYLNQVDGLSESVAKLRQKILEKRRDLATNNEQLQDAIKSERINSWGIMEGSLLTVRVVEAQNLASFSGKPSAYVNLLCERQQIATKIIKNERNPNWDESFSFKISSGNGELLIQVFNEGTISKDDLLGTCSVSLKEFEDQQKQEKWFHLQGRSNSARILLSVQWIHRKTEYLKKIIDNLDNEILSDTAEMEKIEAEMRKLGTNPLGMFKKDTWVDKLEGKVISEVQEIADKHFEALGSLDQVQKMMLGIFTVLAVFTSFARPDLANLTWAGGVWSRELSGWSVPSYRYAGISIVLLVLYDFLWVFANFEYLVFDIHQDPQINLHRFSFVTGFFNFVLKILLFIVMVKSYITLKAQENTNLLGN</sequence>
<evidence type="ECO:0000313" key="8">
    <source>
        <dbReference type="Proteomes" id="UP000187209"/>
    </source>
</evidence>
<keyword evidence="2" id="KW-0106">Calcium</keyword>
<dbReference type="PANTHER" id="PTHR45911:SF4">
    <property type="entry name" value="MULTIPLE C2 AND TRANSMEMBRANE DOMAIN-CONTAINING PROTEIN"/>
    <property type="match status" value="1"/>
</dbReference>
<dbReference type="CDD" id="cd00051">
    <property type="entry name" value="EFh"/>
    <property type="match status" value="1"/>
</dbReference>
<keyword evidence="4" id="KW-0472">Membrane</keyword>
<dbReference type="SMART" id="SM00239">
    <property type="entry name" value="C2"/>
    <property type="match status" value="1"/>
</dbReference>
<dbReference type="PROSITE" id="PS00018">
    <property type="entry name" value="EF_HAND_1"/>
    <property type="match status" value="2"/>
</dbReference>
<evidence type="ECO:0000256" key="4">
    <source>
        <dbReference type="SAM" id="Phobius"/>
    </source>
</evidence>
<dbReference type="InterPro" id="IPR035892">
    <property type="entry name" value="C2_domain_sf"/>
</dbReference>
<dbReference type="AlphaFoldDB" id="A0A1R2CJT7"/>
<feature type="domain" description="EF-hand" evidence="6">
    <location>
        <begin position="44"/>
        <end position="79"/>
    </location>
</feature>
<dbReference type="PROSITE" id="PS50222">
    <property type="entry name" value="EF_HAND_2"/>
    <property type="match status" value="2"/>
</dbReference>
<comment type="caution">
    <text evidence="7">The sequence shown here is derived from an EMBL/GenBank/DDBJ whole genome shotgun (WGS) entry which is preliminary data.</text>
</comment>
<dbReference type="Pfam" id="PF13499">
    <property type="entry name" value="EF-hand_7"/>
    <property type="match status" value="1"/>
</dbReference>
<evidence type="ECO:0000259" key="6">
    <source>
        <dbReference type="PROSITE" id="PS50222"/>
    </source>
</evidence>
<dbReference type="Proteomes" id="UP000187209">
    <property type="component" value="Unassembled WGS sequence"/>
</dbReference>
<feature type="coiled-coil region" evidence="3">
    <location>
        <begin position="106"/>
        <end position="151"/>
    </location>
</feature>
<feature type="domain" description="C2" evidence="5">
    <location>
        <begin position="137"/>
        <end position="255"/>
    </location>
</feature>
<dbReference type="SUPFAM" id="SSF47473">
    <property type="entry name" value="EF-hand"/>
    <property type="match status" value="1"/>
</dbReference>
<evidence type="ECO:0000259" key="5">
    <source>
        <dbReference type="PROSITE" id="PS50004"/>
    </source>
</evidence>
<keyword evidence="3" id="KW-0175">Coiled coil</keyword>
<accession>A0A1R2CJT7</accession>
<evidence type="ECO:0000313" key="7">
    <source>
        <dbReference type="EMBL" id="OMJ89263.1"/>
    </source>
</evidence>